<dbReference type="InterPro" id="IPR001128">
    <property type="entry name" value="Cyt_P450"/>
</dbReference>
<feature type="transmembrane region" description="Helical" evidence="3">
    <location>
        <begin position="7"/>
        <end position="26"/>
    </location>
</feature>
<keyword evidence="3" id="KW-0812">Transmembrane</keyword>
<keyword evidence="2" id="KW-0479">Metal-binding</keyword>
<dbReference type="PANTHER" id="PTHR24305">
    <property type="entry name" value="CYTOCHROME P450"/>
    <property type="match status" value="1"/>
</dbReference>
<dbReference type="PRINTS" id="PR00385">
    <property type="entry name" value="P450"/>
</dbReference>
<dbReference type="GO" id="GO:0020037">
    <property type="term" value="F:heme binding"/>
    <property type="evidence" value="ECO:0007669"/>
    <property type="project" value="InterPro"/>
</dbReference>
<keyword evidence="5" id="KW-1185">Reference proteome</keyword>
<dbReference type="RefSeq" id="XP_033692447.1">
    <property type="nucleotide sequence ID" value="XM_033824635.1"/>
</dbReference>
<evidence type="ECO:0000313" key="5">
    <source>
        <dbReference type="Proteomes" id="UP000800094"/>
    </source>
</evidence>
<evidence type="ECO:0000256" key="3">
    <source>
        <dbReference type="SAM" id="Phobius"/>
    </source>
</evidence>
<feature type="transmembrane region" description="Helical" evidence="3">
    <location>
        <begin position="38"/>
        <end position="61"/>
    </location>
</feature>
<comment type="similarity">
    <text evidence="1">Belongs to the cytochrome P450 family.</text>
</comment>
<gene>
    <name evidence="4" type="ORF">BU26DRAFT_446908</name>
</gene>
<accession>A0A6A6J7L7</accession>
<keyword evidence="3" id="KW-1133">Transmembrane helix</keyword>
<evidence type="ECO:0000256" key="1">
    <source>
        <dbReference type="ARBA" id="ARBA00010617"/>
    </source>
</evidence>
<dbReference type="PRINTS" id="PR00463">
    <property type="entry name" value="EP450I"/>
</dbReference>
<dbReference type="FunFam" id="1.10.630.10:FF:000051">
    <property type="entry name" value="Cytochrome P450 monooxygenase (Fum15)"/>
    <property type="match status" value="1"/>
</dbReference>
<dbReference type="PANTHER" id="PTHR24305:SF166">
    <property type="entry name" value="CYTOCHROME P450 12A4, MITOCHONDRIAL-RELATED"/>
    <property type="match status" value="1"/>
</dbReference>
<dbReference type="InterPro" id="IPR036396">
    <property type="entry name" value="Cyt_P450_sf"/>
</dbReference>
<dbReference type="CDD" id="cd11069">
    <property type="entry name" value="CYP_FUM15-like"/>
    <property type="match status" value="1"/>
</dbReference>
<evidence type="ECO:0000313" key="4">
    <source>
        <dbReference type="EMBL" id="KAF2257443.1"/>
    </source>
</evidence>
<keyword evidence="2" id="KW-0408">Iron</keyword>
<comment type="cofactor">
    <cofactor evidence="2">
        <name>heme</name>
        <dbReference type="ChEBI" id="CHEBI:30413"/>
    </cofactor>
</comment>
<keyword evidence="2" id="KW-0349">Heme</keyword>
<feature type="binding site" description="axial binding residue" evidence="2">
    <location>
        <position position="490"/>
    </location>
    <ligand>
        <name>heme</name>
        <dbReference type="ChEBI" id="CHEBI:30413"/>
    </ligand>
    <ligandPart>
        <name>Fe</name>
        <dbReference type="ChEBI" id="CHEBI:18248"/>
    </ligandPart>
</feature>
<proteinExistence type="inferred from homology"/>
<dbReference type="EMBL" id="ML987189">
    <property type="protein sequence ID" value="KAF2257443.1"/>
    <property type="molecule type" value="Genomic_DNA"/>
</dbReference>
<dbReference type="Gene3D" id="1.10.630.10">
    <property type="entry name" value="Cytochrome P450"/>
    <property type="match status" value="1"/>
</dbReference>
<dbReference type="InterPro" id="IPR002401">
    <property type="entry name" value="Cyt_P450_E_grp-I"/>
</dbReference>
<reference evidence="4" key="1">
    <citation type="journal article" date="2020" name="Stud. Mycol.">
        <title>101 Dothideomycetes genomes: a test case for predicting lifestyles and emergence of pathogens.</title>
        <authorList>
            <person name="Haridas S."/>
            <person name="Albert R."/>
            <person name="Binder M."/>
            <person name="Bloem J."/>
            <person name="Labutti K."/>
            <person name="Salamov A."/>
            <person name="Andreopoulos B."/>
            <person name="Baker S."/>
            <person name="Barry K."/>
            <person name="Bills G."/>
            <person name="Bluhm B."/>
            <person name="Cannon C."/>
            <person name="Castanera R."/>
            <person name="Culley D."/>
            <person name="Daum C."/>
            <person name="Ezra D."/>
            <person name="Gonzalez J."/>
            <person name="Henrissat B."/>
            <person name="Kuo A."/>
            <person name="Liang C."/>
            <person name="Lipzen A."/>
            <person name="Lutzoni F."/>
            <person name="Magnuson J."/>
            <person name="Mondo S."/>
            <person name="Nolan M."/>
            <person name="Ohm R."/>
            <person name="Pangilinan J."/>
            <person name="Park H.-J."/>
            <person name="Ramirez L."/>
            <person name="Alfaro M."/>
            <person name="Sun H."/>
            <person name="Tritt A."/>
            <person name="Yoshinaga Y."/>
            <person name="Zwiers L.-H."/>
            <person name="Turgeon B."/>
            <person name="Goodwin S."/>
            <person name="Spatafora J."/>
            <person name="Crous P."/>
            <person name="Grigoriev I."/>
        </authorList>
    </citation>
    <scope>NUCLEOTIDE SEQUENCE</scope>
    <source>
        <strain evidence="4">CBS 122368</strain>
    </source>
</reference>
<dbReference type="GeneID" id="54577965"/>
<protein>
    <submittedName>
        <fullName evidence="4">Cytochrome P450</fullName>
    </submittedName>
</protein>
<dbReference type="GO" id="GO:0004497">
    <property type="term" value="F:monooxygenase activity"/>
    <property type="evidence" value="ECO:0007669"/>
    <property type="project" value="InterPro"/>
</dbReference>
<dbReference type="InterPro" id="IPR050121">
    <property type="entry name" value="Cytochrome_P450_monoxygenase"/>
</dbReference>
<name>A0A6A6J7L7_9PLEO</name>
<keyword evidence="3" id="KW-0472">Membrane</keyword>
<dbReference type="GO" id="GO:0005506">
    <property type="term" value="F:iron ion binding"/>
    <property type="evidence" value="ECO:0007669"/>
    <property type="project" value="InterPro"/>
</dbReference>
<dbReference type="Pfam" id="PF00067">
    <property type="entry name" value="p450"/>
    <property type="match status" value="1"/>
</dbReference>
<dbReference type="GO" id="GO:0016705">
    <property type="term" value="F:oxidoreductase activity, acting on paired donors, with incorporation or reduction of molecular oxygen"/>
    <property type="evidence" value="ECO:0007669"/>
    <property type="project" value="InterPro"/>
</dbReference>
<evidence type="ECO:0000256" key="2">
    <source>
        <dbReference type="PIRSR" id="PIRSR602401-1"/>
    </source>
</evidence>
<dbReference type="SUPFAM" id="SSF48264">
    <property type="entry name" value="Cytochrome P450"/>
    <property type="match status" value="1"/>
</dbReference>
<dbReference type="AlphaFoldDB" id="A0A6A6J7L7"/>
<dbReference type="OrthoDB" id="1470350at2759"/>
<organism evidence="4 5">
    <name type="scientific">Trematosphaeria pertusa</name>
    <dbReference type="NCBI Taxonomy" id="390896"/>
    <lineage>
        <taxon>Eukaryota</taxon>
        <taxon>Fungi</taxon>
        <taxon>Dikarya</taxon>
        <taxon>Ascomycota</taxon>
        <taxon>Pezizomycotina</taxon>
        <taxon>Dothideomycetes</taxon>
        <taxon>Pleosporomycetidae</taxon>
        <taxon>Pleosporales</taxon>
        <taxon>Massarineae</taxon>
        <taxon>Trematosphaeriaceae</taxon>
        <taxon>Trematosphaeria</taxon>
    </lineage>
</organism>
<dbReference type="Proteomes" id="UP000800094">
    <property type="component" value="Unassembled WGS sequence"/>
</dbReference>
<sequence length="555" mass="62863">MPTMETNSFNVILLSLAESAIAFYLFPHVFPAGTLTSFFLIFSLVNFGVLGFYILIIYPFFRSPLRHLPQPRRGFWPIIGHGLVMFKRPPGEAHLKMMKDVDNDGVIFFRGFFHTDRLLLTNPATIADVLVHRSYDFEKPQWVRTFLRQFLGDGLLMTEGDEHKHQRKQIMPAFSFRHIKELYPVFWAKSIELCEVTKAELWDKPDKVLEIGHFSTQVTMDIIGLAGLGRDIGSLRNSDDELIKNYEEILEPTAEKAIYFVCHLLFPPSVMHALPWKLNERVKVTTSNLKRICREFVVEKKSRMKVESQESVDILSILIRSNTFSDDGLVDQLLTFLAAGHETTSSAFTWATHLLSIHPEAQARLRTELYENIADPKALSEPSFDIAGLLESLPYLNAVCNETLRLYPTIPVSSRVAIRDTTISGQFIPKGTQSFVVPWAMNRNPKLWGADSEKFRPERWIDAETGRATMNGGADSNYSFLTFLHGPRSCIGEKFARAELRALVAAFVGNFEMQMANPDEKIKVGGTITSKPVQGMRLRLTPVEWGSGGHMAKMG</sequence>